<dbReference type="EMBL" id="NGFN01000008">
    <property type="protein sequence ID" value="OUD04726.1"/>
    <property type="molecule type" value="Genomic_DNA"/>
</dbReference>
<gene>
    <name evidence="2" type="ORF">CA983_02945</name>
</gene>
<comment type="caution">
    <text evidence="2">The sequence shown here is derived from an EMBL/GenBank/DDBJ whole genome shotgun (WGS) entry which is preliminary data.</text>
</comment>
<evidence type="ECO:0000313" key="2">
    <source>
        <dbReference type="EMBL" id="OUD04726.1"/>
    </source>
</evidence>
<keyword evidence="3" id="KW-1185">Reference proteome</keyword>
<protein>
    <submittedName>
        <fullName evidence="2">Uncharacterized protein</fullName>
    </submittedName>
</protein>
<proteinExistence type="predicted"/>
<evidence type="ECO:0000313" key="3">
    <source>
        <dbReference type="Proteomes" id="UP000195105"/>
    </source>
</evidence>
<dbReference type="RefSeq" id="WP_086599294.1">
    <property type="nucleotide sequence ID" value="NZ_NGFN01000008.1"/>
</dbReference>
<sequence>MSIEIRFVGGPADGRTYAIPDDTPPPLYLIPIAPPISELFPNGRVEPSPIQKAEYEPLRQDGWPRRADDGAYLYKHRAAPLTVEERDALARERAEVRAAEERRTAELDEAWQEIRRERPHYPESWRAL</sequence>
<dbReference type="AlphaFoldDB" id="A0A243SBM4"/>
<accession>A0A243SBM4</accession>
<dbReference type="Proteomes" id="UP000195105">
    <property type="component" value="Unassembled WGS sequence"/>
</dbReference>
<feature type="coiled-coil region" evidence="1">
    <location>
        <begin position="82"/>
        <end position="109"/>
    </location>
</feature>
<reference evidence="2 3" key="1">
    <citation type="submission" date="2017-05" db="EMBL/GenBank/DDBJ databases">
        <title>Biotechnological potential of actinobacteria isolated from South African environments.</title>
        <authorList>
            <person name="Le Roes-Hill M."/>
            <person name="Prins A."/>
            <person name="Durrell K.A."/>
        </authorList>
    </citation>
    <scope>NUCLEOTIDE SEQUENCE [LARGE SCALE GENOMIC DNA]</scope>
    <source>
        <strain evidence="2 3">HMC13</strain>
    </source>
</reference>
<keyword evidence="1" id="KW-0175">Coiled coil</keyword>
<evidence type="ECO:0000256" key="1">
    <source>
        <dbReference type="SAM" id="Coils"/>
    </source>
</evidence>
<name>A0A243SBM4_9ACTN</name>
<organism evidence="2 3">
    <name type="scientific">Streptomyces swartbergensis</name>
    <dbReference type="NCBI Taxonomy" id="487165"/>
    <lineage>
        <taxon>Bacteria</taxon>
        <taxon>Bacillati</taxon>
        <taxon>Actinomycetota</taxon>
        <taxon>Actinomycetes</taxon>
        <taxon>Kitasatosporales</taxon>
        <taxon>Streptomycetaceae</taxon>
        <taxon>Streptomyces</taxon>
    </lineage>
</organism>